<sequence length="82" mass="8826">CVQCREKMWISENLLADLGDQPFKPMCNFCFGALVAAGGEEITPRPWGEHGRKALEDRGIDPDAALAAIEDIIDGAEAARGP</sequence>
<reference evidence="1" key="1">
    <citation type="journal article" date="2015" name="Nature">
        <title>Complex archaea that bridge the gap between prokaryotes and eukaryotes.</title>
        <authorList>
            <person name="Spang A."/>
            <person name="Saw J.H."/>
            <person name="Jorgensen S.L."/>
            <person name="Zaremba-Niedzwiedzka K."/>
            <person name="Martijn J."/>
            <person name="Lind A.E."/>
            <person name="van Eijk R."/>
            <person name="Schleper C."/>
            <person name="Guy L."/>
            <person name="Ettema T.J."/>
        </authorList>
    </citation>
    <scope>NUCLEOTIDE SEQUENCE</scope>
</reference>
<dbReference type="EMBL" id="LAZR01065337">
    <property type="protein sequence ID" value="KKK55763.1"/>
    <property type="molecule type" value="Genomic_DNA"/>
</dbReference>
<proteinExistence type="predicted"/>
<protein>
    <submittedName>
        <fullName evidence="1">Uncharacterized protein</fullName>
    </submittedName>
</protein>
<accession>A0A0F8WGM8</accession>
<organism evidence="1">
    <name type="scientific">marine sediment metagenome</name>
    <dbReference type="NCBI Taxonomy" id="412755"/>
    <lineage>
        <taxon>unclassified sequences</taxon>
        <taxon>metagenomes</taxon>
        <taxon>ecological metagenomes</taxon>
    </lineage>
</organism>
<name>A0A0F8WGM8_9ZZZZ</name>
<evidence type="ECO:0000313" key="1">
    <source>
        <dbReference type="EMBL" id="KKK55763.1"/>
    </source>
</evidence>
<feature type="non-terminal residue" evidence="1">
    <location>
        <position position="1"/>
    </location>
</feature>
<dbReference type="AlphaFoldDB" id="A0A0F8WGM8"/>
<gene>
    <name evidence="1" type="ORF">LCGC14_3071310</name>
</gene>
<comment type="caution">
    <text evidence="1">The sequence shown here is derived from an EMBL/GenBank/DDBJ whole genome shotgun (WGS) entry which is preliminary data.</text>
</comment>